<feature type="domain" description="SIS" evidence="3">
    <location>
        <begin position="45"/>
        <end position="188"/>
    </location>
</feature>
<dbReference type="GO" id="GO:0004347">
    <property type="term" value="F:glucose-6-phosphate isomerase activity"/>
    <property type="evidence" value="ECO:0007669"/>
    <property type="project" value="InterPro"/>
</dbReference>
<evidence type="ECO:0000259" key="3">
    <source>
        <dbReference type="PROSITE" id="PS51464"/>
    </source>
</evidence>
<evidence type="ECO:0000256" key="1">
    <source>
        <dbReference type="ARBA" id="ARBA00010523"/>
    </source>
</evidence>
<dbReference type="EMBL" id="MFJF01000009">
    <property type="protein sequence ID" value="OGG07792.1"/>
    <property type="molecule type" value="Genomic_DNA"/>
</dbReference>
<dbReference type="InterPro" id="IPR019490">
    <property type="entry name" value="Glu6P/Mann6P_isomerase_C"/>
</dbReference>
<protein>
    <recommendedName>
        <fullName evidence="3">SIS domain-containing protein</fullName>
    </recommendedName>
</protein>
<dbReference type="Pfam" id="PF01380">
    <property type="entry name" value="SIS"/>
    <property type="match status" value="1"/>
</dbReference>
<comment type="caution">
    <text evidence="4">The sequence shown here is derived from an EMBL/GenBank/DDBJ whole genome shotgun (WGS) entry which is preliminary data.</text>
</comment>
<accession>A0A1F5Z6M3</accession>
<dbReference type="GO" id="GO:0097367">
    <property type="term" value="F:carbohydrate derivative binding"/>
    <property type="evidence" value="ECO:0007669"/>
    <property type="project" value="InterPro"/>
</dbReference>
<dbReference type="GO" id="GO:0004476">
    <property type="term" value="F:mannose-6-phosphate isomerase activity"/>
    <property type="evidence" value="ECO:0007669"/>
    <property type="project" value="InterPro"/>
</dbReference>
<gene>
    <name evidence="4" type="ORF">A2777_02730</name>
</gene>
<dbReference type="GO" id="GO:1901135">
    <property type="term" value="P:carbohydrate derivative metabolic process"/>
    <property type="evidence" value="ECO:0007669"/>
    <property type="project" value="InterPro"/>
</dbReference>
<comment type="similarity">
    <text evidence="1">Belongs to the PGI/PMI family.</text>
</comment>
<dbReference type="SUPFAM" id="SSF53697">
    <property type="entry name" value="SIS domain"/>
    <property type="match status" value="1"/>
</dbReference>
<reference evidence="4 5" key="1">
    <citation type="journal article" date="2016" name="Nat. Commun.">
        <title>Thousands of microbial genomes shed light on interconnected biogeochemical processes in an aquifer system.</title>
        <authorList>
            <person name="Anantharaman K."/>
            <person name="Brown C.T."/>
            <person name="Hug L.A."/>
            <person name="Sharon I."/>
            <person name="Castelle C.J."/>
            <person name="Probst A.J."/>
            <person name="Thomas B.C."/>
            <person name="Singh A."/>
            <person name="Wilkins M.J."/>
            <person name="Karaoz U."/>
            <person name="Brodie E.L."/>
            <person name="Williams K.H."/>
            <person name="Hubbard S.S."/>
            <person name="Banfield J.F."/>
        </authorList>
    </citation>
    <scope>NUCLEOTIDE SEQUENCE [LARGE SCALE GENOMIC DNA]</scope>
</reference>
<dbReference type="Pfam" id="PF10432">
    <property type="entry name" value="bact-PGI_C"/>
    <property type="match status" value="1"/>
</dbReference>
<organism evidence="4 5">
    <name type="scientific">Candidatus Gottesmanbacteria bacterium RIFCSPHIGHO2_01_FULL_40_15</name>
    <dbReference type="NCBI Taxonomy" id="1798376"/>
    <lineage>
        <taxon>Bacteria</taxon>
        <taxon>Candidatus Gottesmaniibacteriota</taxon>
    </lineage>
</organism>
<dbReference type="GO" id="GO:0005975">
    <property type="term" value="P:carbohydrate metabolic process"/>
    <property type="evidence" value="ECO:0007669"/>
    <property type="project" value="InterPro"/>
</dbReference>
<dbReference type="InterPro" id="IPR001347">
    <property type="entry name" value="SIS_dom"/>
</dbReference>
<dbReference type="PROSITE" id="PS51464">
    <property type="entry name" value="SIS"/>
    <property type="match status" value="1"/>
</dbReference>
<evidence type="ECO:0000256" key="2">
    <source>
        <dbReference type="ARBA" id="ARBA00023235"/>
    </source>
</evidence>
<dbReference type="InterPro" id="IPR046348">
    <property type="entry name" value="SIS_dom_sf"/>
</dbReference>
<dbReference type="Gene3D" id="3.40.50.10490">
    <property type="entry name" value="Glucose-6-phosphate isomerase like protein, domain 1"/>
    <property type="match status" value="2"/>
</dbReference>
<evidence type="ECO:0000313" key="4">
    <source>
        <dbReference type="EMBL" id="OGG07792.1"/>
    </source>
</evidence>
<evidence type="ECO:0000313" key="5">
    <source>
        <dbReference type="Proteomes" id="UP000177354"/>
    </source>
</evidence>
<dbReference type="CDD" id="cd05637">
    <property type="entry name" value="SIS_PGI_PMI_2"/>
    <property type="match status" value="1"/>
</dbReference>
<keyword evidence="2" id="KW-0413">Isomerase</keyword>
<sequence length="361" mass="39981">MKADQLINLNNQAKIKELDPLNCLSSIELMPRQLEYAWRETFKLPLENISQKYEKVFFCAMGGSAYAGRIIKSLFRLKVPFTVDVVDNYDLPLSADKKSLVIVASYSGNTEETLSCCRQALDKKLNIVGVTGGGQLADILIRNKLPVFIFDKDLNPSNQPRLGQGYMIASQLAILSALGLIKVKSDEISRAIELLAQNNITYGSGVVSESNPAKKIAGMIFDKIPVFVAGGFLEGAVHAVRNPINETGKHFADYFILPELNHHLLDGLIFPDNLSKKLAFVLINSSLYPAKIIKRLNITEDVINKNSLSAVSINLKGITELVQVFELLQIGNYLSFYLAVAHNVDPAPVPWVDYLKKKLKS</sequence>
<proteinExistence type="inferred from homology"/>
<dbReference type="AlphaFoldDB" id="A0A1F5Z6M3"/>
<name>A0A1F5Z6M3_9BACT</name>
<dbReference type="Proteomes" id="UP000177354">
    <property type="component" value="Unassembled WGS sequence"/>
</dbReference>